<evidence type="ECO:0000313" key="5">
    <source>
        <dbReference type="EMBL" id="MBM5458883.1"/>
    </source>
</evidence>
<name>A0ABS2BZ33_9PSED</name>
<dbReference type="NCBIfam" id="TIGR00621">
    <property type="entry name" value="ssb"/>
    <property type="match status" value="1"/>
</dbReference>
<gene>
    <name evidence="5" type="primary">ssb</name>
    <name evidence="5" type="ORF">H8F21_15055</name>
</gene>
<dbReference type="InterPro" id="IPR012340">
    <property type="entry name" value="NA-bd_OB-fold"/>
</dbReference>
<dbReference type="Pfam" id="PF00436">
    <property type="entry name" value="SSB"/>
    <property type="match status" value="1"/>
</dbReference>
<dbReference type="PANTHER" id="PTHR10302:SF27">
    <property type="entry name" value="SINGLE-STRANDED DNA-BINDING PROTEIN"/>
    <property type="match status" value="1"/>
</dbReference>
<reference evidence="5 6" key="1">
    <citation type="submission" date="2020-08" db="EMBL/GenBank/DDBJ databases">
        <title>Description of novel Pseudomonas species.</title>
        <authorList>
            <person name="Duman M."/>
            <person name="Mulet M."/>
            <person name="Altun S."/>
            <person name="Saticioglu I.B."/>
            <person name="Lalucat J."/>
            <person name="Garcia-Valdes E."/>
        </authorList>
    </citation>
    <scope>NUCLEOTIDE SEQUENCE [LARGE SCALE GENOMIC DNA]</scope>
    <source>
        <strain evidence="5 6">P66</strain>
    </source>
</reference>
<dbReference type="SUPFAM" id="SSF50249">
    <property type="entry name" value="Nucleic acid-binding proteins"/>
    <property type="match status" value="1"/>
</dbReference>
<comment type="subunit">
    <text evidence="2">Homotetramer.</text>
</comment>
<dbReference type="GO" id="GO:0003677">
    <property type="term" value="F:DNA binding"/>
    <property type="evidence" value="ECO:0007669"/>
    <property type="project" value="UniProtKB-KW"/>
</dbReference>
<accession>A0ABS2BZ33</accession>
<dbReference type="HAMAP" id="MF_00984">
    <property type="entry name" value="SSB"/>
    <property type="match status" value="1"/>
</dbReference>
<comment type="caution">
    <text evidence="5">The sequence shown here is derived from an EMBL/GenBank/DDBJ whole genome shotgun (WGS) entry which is preliminary data.</text>
</comment>
<comment type="caution">
    <text evidence="2">Lacks conserved residue(s) required for the propagation of feature annotation.</text>
</comment>
<dbReference type="InterPro" id="IPR011344">
    <property type="entry name" value="ssDNA-bd"/>
</dbReference>
<organism evidence="5 6">
    <name type="scientific">Pseudomonas arcuscaelestis</name>
    <dbReference type="NCBI Taxonomy" id="2710591"/>
    <lineage>
        <taxon>Bacteria</taxon>
        <taxon>Pseudomonadati</taxon>
        <taxon>Pseudomonadota</taxon>
        <taxon>Gammaproteobacteria</taxon>
        <taxon>Pseudomonadales</taxon>
        <taxon>Pseudomonadaceae</taxon>
        <taxon>Pseudomonas</taxon>
    </lineage>
</organism>
<dbReference type="RefSeq" id="WP_203584805.1">
    <property type="nucleotide sequence ID" value="NZ_JACOPV010000009.1"/>
</dbReference>
<evidence type="ECO:0000256" key="3">
    <source>
        <dbReference type="RuleBase" id="RU000524"/>
    </source>
</evidence>
<evidence type="ECO:0000256" key="2">
    <source>
        <dbReference type="HAMAP-Rule" id="MF_00984"/>
    </source>
</evidence>
<evidence type="ECO:0000313" key="6">
    <source>
        <dbReference type="Proteomes" id="UP000745663"/>
    </source>
</evidence>
<keyword evidence="1 2" id="KW-0238">DNA-binding</keyword>
<evidence type="ECO:0000256" key="4">
    <source>
        <dbReference type="SAM" id="MobiDB-lite"/>
    </source>
</evidence>
<evidence type="ECO:0000256" key="1">
    <source>
        <dbReference type="ARBA" id="ARBA00023125"/>
    </source>
</evidence>
<feature type="region of interest" description="Disordered" evidence="4">
    <location>
        <begin position="128"/>
        <end position="188"/>
    </location>
</feature>
<dbReference type="Gene3D" id="2.40.50.140">
    <property type="entry name" value="Nucleic acid-binding proteins"/>
    <property type="match status" value="1"/>
</dbReference>
<dbReference type="CDD" id="cd04496">
    <property type="entry name" value="SSB_OBF"/>
    <property type="match status" value="1"/>
</dbReference>
<dbReference type="EMBL" id="JACOPV010000009">
    <property type="protein sequence ID" value="MBM5458883.1"/>
    <property type="molecule type" value="Genomic_DNA"/>
</dbReference>
<dbReference type="InterPro" id="IPR000424">
    <property type="entry name" value="Primosome_PriB/ssb"/>
</dbReference>
<sequence length="188" mass="20449">MPGKPGVQPARKDTRITMAKRGVNSVTIIGTMGADPKVHQFPNGSTTVVSLSTSESWNDKQSGAKTEDVEWHRVVLKGRHGELVAQHGRKGRELYVLGKNKTRKYTAGGVERSITEIIVDPYDGQCHFMDGKGDQGGTAQAGRHPRNVQPAPRQPQDQQSADQGDLTPPSQMFDGPAFDPAYYRGVPS</sequence>
<proteinExistence type="inferred from homology"/>
<dbReference type="PANTHER" id="PTHR10302">
    <property type="entry name" value="SINGLE-STRANDED DNA-BINDING PROTEIN"/>
    <property type="match status" value="1"/>
</dbReference>
<dbReference type="PROSITE" id="PS50935">
    <property type="entry name" value="SSB"/>
    <property type="match status" value="1"/>
</dbReference>
<dbReference type="Proteomes" id="UP000745663">
    <property type="component" value="Unassembled WGS sequence"/>
</dbReference>
<keyword evidence="6" id="KW-1185">Reference proteome</keyword>
<protein>
    <recommendedName>
        <fullName evidence="2 3">Single-stranded DNA-binding protein</fullName>
        <shortName evidence="2">SSB</shortName>
    </recommendedName>
</protein>